<dbReference type="VEuPathDB" id="TriTrypDB:BSAL_89780"/>
<feature type="coiled-coil region" evidence="1">
    <location>
        <begin position="74"/>
        <end position="129"/>
    </location>
</feature>
<dbReference type="Proteomes" id="UP000051952">
    <property type="component" value="Unassembled WGS sequence"/>
</dbReference>
<name>A0A0S4J2S8_BODSA</name>
<feature type="coiled-coil region" evidence="1">
    <location>
        <begin position="18"/>
        <end position="45"/>
    </location>
</feature>
<evidence type="ECO:0000256" key="1">
    <source>
        <dbReference type="SAM" id="Coils"/>
    </source>
</evidence>
<organism evidence="2 3">
    <name type="scientific">Bodo saltans</name>
    <name type="common">Flagellated protozoan</name>
    <dbReference type="NCBI Taxonomy" id="75058"/>
    <lineage>
        <taxon>Eukaryota</taxon>
        <taxon>Discoba</taxon>
        <taxon>Euglenozoa</taxon>
        <taxon>Kinetoplastea</taxon>
        <taxon>Metakinetoplastina</taxon>
        <taxon>Eubodonida</taxon>
        <taxon>Bodonidae</taxon>
        <taxon>Bodo</taxon>
    </lineage>
</organism>
<sequence length="547" mass="61651">MDFFKRSSATKPPTDPALAAAQAALSEMHAEEKKLRERCSKLELEKSLLQNFVDRVYSNLDDASEADQLLKGYCDELRTSNVELSAELTRSNAELLELRTSADLHRRKAEGLEAALNQVQNDLHDADATAHQHATATHQDSFIELDAAKRRFEGQLEERNHTISQLMERATASDALHKRAVHDLESMLQRTVAAQDETSIELESAMQALREANRKLEGSQPPQAVVKKHFDTSASMIEHLDTVFAETHQYSEKERSLALDTAFLCWGQSINETRRLVASLERSEQEVKLLQERLSVKEARIVETRAFLSQSEERYVAAEAEAVSLRLEAANSNDRMQQFQSVNAELEEVLSTLQVKFDHSSRELDLVKAEQSQSHVKLRQSQQLVKDLQEQLTSRPTAPLVPTDLKDAEARQNSADVHDVLKRLTESQEKVWLLEAAKTSYESELVRLSHALEEKTTLLRLQFGIAAEQSLRGKGKSGILGPSKADAIAEVQVMLEDALVRNLELETRFRAVTSRLEVVERQLEDAQAEGFALDDDEEREETCNAFD</sequence>
<gene>
    <name evidence="2" type="ORF">BSAL_89780</name>
</gene>
<feature type="coiled-coil region" evidence="1">
    <location>
        <begin position="273"/>
        <end position="356"/>
    </location>
</feature>
<evidence type="ECO:0000313" key="2">
    <source>
        <dbReference type="EMBL" id="CUG85426.1"/>
    </source>
</evidence>
<protein>
    <submittedName>
        <fullName evidence="2">Uncharacterized protein</fullName>
    </submittedName>
</protein>
<proteinExistence type="predicted"/>
<dbReference type="AlphaFoldDB" id="A0A0S4J2S8"/>
<keyword evidence="3" id="KW-1185">Reference proteome</keyword>
<accession>A0A0S4J2S8</accession>
<keyword evidence="1" id="KW-0175">Coiled coil</keyword>
<dbReference type="EMBL" id="CYKH01001164">
    <property type="protein sequence ID" value="CUG85426.1"/>
    <property type="molecule type" value="Genomic_DNA"/>
</dbReference>
<reference evidence="3" key="1">
    <citation type="submission" date="2015-09" db="EMBL/GenBank/DDBJ databases">
        <authorList>
            <consortium name="Pathogen Informatics"/>
        </authorList>
    </citation>
    <scope>NUCLEOTIDE SEQUENCE [LARGE SCALE GENOMIC DNA]</scope>
    <source>
        <strain evidence="3">Lake Konstanz</strain>
    </source>
</reference>
<evidence type="ECO:0000313" key="3">
    <source>
        <dbReference type="Proteomes" id="UP000051952"/>
    </source>
</evidence>